<dbReference type="PRINTS" id="PR00081">
    <property type="entry name" value="GDHRDH"/>
</dbReference>
<dbReference type="Gene3D" id="3.40.50.720">
    <property type="entry name" value="NAD(P)-binding Rossmann-like Domain"/>
    <property type="match status" value="1"/>
</dbReference>
<evidence type="ECO:0000256" key="2">
    <source>
        <dbReference type="ARBA" id="ARBA00023002"/>
    </source>
</evidence>
<dbReference type="PRINTS" id="PR00080">
    <property type="entry name" value="SDRFAMILY"/>
</dbReference>
<dbReference type="InterPro" id="IPR002347">
    <property type="entry name" value="SDR_fam"/>
</dbReference>
<dbReference type="PANTHER" id="PTHR42898:SF79">
    <property type="entry name" value="NAD(P)-BINDING ROSSMANN-FOLD PROTEIN"/>
    <property type="match status" value="1"/>
</dbReference>
<dbReference type="InterPro" id="IPR045000">
    <property type="entry name" value="TR"/>
</dbReference>
<gene>
    <name evidence="3" type="primary">tr</name>
</gene>
<dbReference type="InterPro" id="IPR036291">
    <property type="entry name" value="NAD(P)-bd_dom_sf"/>
</dbReference>
<evidence type="ECO:0000313" key="3">
    <source>
        <dbReference type="EMBL" id="CAD62568.1"/>
    </source>
</evidence>
<dbReference type="PANTHER" id="PTHR42898">
    <property type="entry name" value="TROPINONE REDUCTASE"/>
    <property type="match status" value="1"/>
</dbReference>
<dbReference type="AlphaFoldDB" id="Q84VU2"/>
<sequence>MAGRWSLQGMTALVTGGTRGLGHAIVEELSSLGAIAYTCSRNQKELDECLKNWKEKGYPVFGSTCDISQQSERENLIQLVCKQFDGKLHILVNSAATIIPKETLNLNAEDNSIVIGTNLMTSLNFSQLAHPLLKASGNGSIVFISSCASFVFVPVHTVYAATKGAINSLAKNLACEWANDNIRVNAVAPWAMRTSLTEAAREEAGGEILEALIQRTPQHRLVEPKEASAAVAFLCFPASSFVTGQVICVDGGATSYGL</sequence>
<reference evidence="3" key="1">
    <citation type="submission" date="2003-02" db="EMBL/GenBank/DDBJ databases">
        <title>Biosynthesis of calystegines in Calystegia sepium.</title>
        <authorList>
            <person name="Sichhart Y."/>
        </authorList>
    </citation>
    <scope>NUCLEOTIDE SEQUENCE</scope>
    <source>
        <tissue evidence="3">Root</tissue>
    </source>
</reference>
<protein>
    <submittedName>
        <fullName evidence="3">Putative tropinone reductase</fullName>
    </submittedName>
</protein>
<dbReference type="SUPFAM" id="SSF51735">
    <property type="entry name" value="NAD(P)-binding Rossmann-fold domains"/>
    <property type="match status" value="1"/>
</dbReference>
<dbReference type="Pfam" id="PF13561">
    <property type="entry name" value="adh_short_C2"/>
    <property type="match status" value="1"/>
</dbReference>
<dbReference type="FunFam" id="3.40.50.720:FF:000084">
    <property type="entry name" value="Short-chain dehydrogenase reductase"/>
    <property type="match status" value="1"/>
</dbReference>
<organism evidence="3">
    <name type="scientific">Calystegia sepium</name>
    <name type="common">Hedge bindweed</name>
    <name type="synonym">Convolvulus sepium</name>
    <dbReference type="NCBI Taxonomy" id="47519"/>
    <lineage>
        <taxon>Eukaryota</taxon>
        <taxon>Viridiplantae</taxon>
        <taxon>Streptophyta</taxon>
        <taxon>Embryophyta</taxon>
        <taxon>Tracheophyta</taxon>
        <taxon>Spermatophyta</taxon>
        <taxon>Magnoliopsida</taxon>
        <taxon>eudicotyledons</taxon>
        <taxon>Gunneridae</taxon>
        <taxon>Pentapetalae</taxon>
        <taxon>asterids</taxon>
        <taxon>lamiids</taxon>
        <taxon>Solanales</taxon>
        <taxon>Convolvulaceae</taxon>
        <taxon>Convolvuleae</taxon>
        <taxon>Calystegia</taxon>
    </lineage>
</organism>
<dbReference type="EMBL" id="AJ540305">
    <property type="protein sequence ID" value="CAD62568.1"/>
    <property type="molecule type" value="mRNA"/>
</dbReference>
<dbReference type="PROSITE" id="PS00061">
    <property type="entry name" value="ADH_SHORT"/>
    <property type="match status" value="1"/>
</dbReference>
<keyword evidence="2" id="KW-0560">Oxidoreductase</keyword>
<keyword evidence="1" id="KW-0521">NADP</keyword>
<evidence type="ECO:0000256" key="1">
    <source>
        <dbReference type="ARBA" id="ARBA00022857"/>
    </source>
</evidence>
<dbReference type="GO" id="GO:0016616">
    <property type="term" value="F:oxidoreductase activity, acting on the CH-OH group of donors, NAD or NADP as acceptor"/>
    <property type="evidence" value="ECO:0007669"/>
    <property type="project" value="UniProtKB-ARBA"/>
</dbReference>
<name>Q84VU2_CALSE</name>
<dbReference type="InterPro" id="IPR020904">
    <property type="entry name" value="Sc_DH/Rdtase_CS"/>
</dbReference>
<accession>Q84VU2</accession>
<proteinExistence type="evidence at transcript level"/>